<feature type="transmembrane region" description="Helical" evidence="10">
    <location>
        <begin position="73"/>
        <end position="94"/>
    </location>
</feature>
<dbReference type="GO" id="GO:0006865">
    <property type="term" value="P:amino acid transport"/>
    <property type="evidence" value="ECO:0007669"/>
    <property type="project" value="UniProtKB-KW"/>
</dbReference>
<dbReference type="Proteomes" id="UP000825729">
    <property type="component" value="Unassembled WGS sequence"/>
</dbReference>
<dbReference type="InterPro" id="IPR013057">
    <property type="entry name" value="AA_transpt_TM"/>
</dbReference>
<feature type="transmembrane region" description="Helical" evidence="10">
    <location>
        <begin position="447"/>
        <end position="468"/>
    </location>
</feature>
<dbReference type="Pfam" id="PF01490">
    <property type="entry name" value="Aa_trans"/>
    <property type="match status" value="1"/>
</dbReference>
<evidence type="ECO:0000256" key="8">
    <source>
        <dbReference type="ARBA" id="ARBA00023136"/>
    </source>
</evidence>
<proteinExistence type="inferred from homology"/>
<organism evidence="12 13">
    <name type="scientific">Aristolochia fimbriata</name>
    <name type="common">White veined hardy Dutchman's pipe vine</name>
    <dbReference type="NCBI Taxonomy" id="158543"/>
    <lineage>
        <taxon>Eukaryota</taxon>
        <taxon>Viridiplantae</taxon>
        <taxon>Streptophyta</taxon>
        <taxon>Embryophyta</taxon>
        <taxon>Tracheophyta</taxon>
        <taxon>Spermatophyta</taxon>
        <taxon>Magnoliopsida</taxon>
        <taxon>Magnoliidae</taxon>
        <taxon>Piperales</taxon>
        <taxon>Aristolochiaceae</taxon>
        <taxon>Aristolochia</taxon>
    </lineage>
</organism>
<comment type="caution">
    <text evidence="12">The sequence shown here is derived from an EMBL/GenBank/DDBJ whole genome shotgun (WGS) entry which is preliminary data.</text>
</comment>
<dbReference type="PANTHER" id="PTHR48017">
    <property type="entry name" value="OS05G0424000 PROTEIN-RELATED"/>
    <property type="match status" value="1"/>
</dbReference>
<comment type="subcellular location">
    <subcellularLocation>
        <location evidence="1">Cell membrane</location>
    </subcellularLocation>
</comment>
<evidence type="ECO:0000256" key="1">
    <source>
        <dbReference type="ARBA" id="ARBA00004236"/>
    </source>
</evidence>
<comment type="similarity">
    <text evidence="9">Belongs to the amino acid/polyamine transporter 2 family. Amino acid/auxin permease (AAAP) (TC 2.A.18.2) subfamily.</text>
</comment>
<feature type="transmembrane region" description="Helical" evidence="10">
    <location>
        <begin position="325"/>
        <end position="346"/>
    </location>
</feature>
<evidence type="ECO:0000256" key="6">
    <source>
        <dbReference type="ARBA" id="ARBA00022970"/>
    </source>
</evidence>
<keyword evidence="3" id="KW-1003">Cell membrane</keyword>
<sequence length="477" mass="52889">MTDCSPKTALSVEVGKRSSSHGQYSAELVSGSCDEDDCLIRTGTVWSCIAHIITAVIGSGVLSLAWSVAQLGWIAGPVSMLFFAIVTYVSSFLLSDCYRTPNPVTGKRNRSYVDAVKIYLGKKHRFCCGLLQFINLCGCGIAYTITTSISMRAIQKSNCYHKEGHQASCSYGHSFYMLLFGTIQIVTSQIPDFHNMVWLSIIAAIMSFSYSSIGFALGLAKVIENGRIKGSVGGVTQVSAAHKLWSVTQAIGDIAFAYPYSTILLEIQDTLKSPPAENRTMKKASMISIFITTFFYLCCGCFGYAAFGNDTPGNLLTGFGFFEPFWLIDIANVCIVIHLVGGYQVYSQPVFAGVERWVSEKYPESEFVNRFYTVKAPFFPVYRVNPLRLCFRTAYVCFTTAIAIVFPYFNQVLGVLGSLNFWPLTIYFPVQMYFVQRRIGRWTEKWVVLQMFSVVCLLVSVVSLIGSVEGLITAKLK</sequence>
<gene>
    <name evidence="12" type="ORF">H6P81_008310</name>
</gene>
<evidence type="ECO:0000313" key="12">
    <source>
        <dbReference type="EMBL" id="KAG9455406.1"/>
    </source>
</evidence>
<evidence type="ECO:0000259" key="11">
    <source>
        <dbReference type="Pfam" id="PF01490"/>
    </source>
</evidence>
<feature type="transmembrane region" description="Helical" evidence="10">
    <location>
        <begin position="389"/>
        <end position="409"/>
    </location>
</feature>
<dbReference type="AlphaFoldDB" id="A0AAV7F3X2"/>
<feature type="transmembrane region" description="Helical" evidence="10">
    <location>
        <begin position="130"/>
        <end position="150"/>
    </location>
</feature>
<keyword evidence="8 10" id="KW-0472">Membrane</keyword>
<evidence type="ECO:0000313" key="13">
    <source>
        <dbReference type="Proteomes" id="UP000825729"/>
    </source>
</evidence>
<dbReference type="EMBL" id="JAINDJ010000003">
    <property type="protein sequence ID" value="KAG9455406.1"/>
    <property type="molecule type" value="Genomic_DNA"/>
</dbReference>
<keyword evidence="13" id="KW-1185">Reference proteome</keyword>
<feature type="transmembrane region" description="Helical" evidence="10">
    <location>
        <begin position="415"/>
        <end position="435"/>
    </location>
</feature>
<dbReference type="FunFam" id="1.20.1740.10:FF:000055">
    <property type="entry name" value="Amino acid permease 6"/>
    <property type="match status" value="1"/>
</dbReference>
<keyword evidence="4 10" id="KW-0812">Transmembrane</keyword>
<evidence type="ECO:0000256" key="9">
    <source>
        <dbReference type="ARBA" id="ARBA00061463"/>
    </source>
</evidence>
<feature type="transmembrane region" description="Helical" evidence="10">
    <location>
        <begin position="44"/>
        <end position="66"/>
    </location>
</feature>
<keyword evidence="2" id="KW-0813">Transport</keyword>
<keyword evidence="6" id="KW-0029">Amino-acid transport</keyword>
<evidence type="ECO:0000256" key="10">
    <source>
        <dbReference type="SAM" id="Phobius"/>
    </source>
</evidence>
<dbReference type="GO" id="GO:0015293">
    <property type="term" value="F:symporter activity"/>
    <property type="evidence" value="ECO:0007669"/>
    <property type="project" value="UniProtKB-KW"/>
</dbReference>
<evidence type="ECO:0000256" key="2">
    <source>
        <dbReference type="ARBA" id="ARBA00022448"/>
    </source>
</evidence>
<protein>
    <recommendedName>
        <fullName evidence="11">Amino acid transporter transmembrane domain-containing protein</fullName>
    </recommendedName>
</protein>
<evidence type="ECO:0000256" key="4">
    <source>
        <dbReference type="ARBA" id="ARBA00022692"/>
    </source>
</evidence>
<reference evidence="12 13" key="1">
    <citation type="submission" date="2021-07" db="EMBL/GenBank/DDBJ databases">
        <title>The Aristolochia fimbriata genome: insights into angiosperm evolution, floral development and chemical biosynthesis.</title>
        <authorList>
            <person name="Jiao Y."/>
        </authorList>
    </citation>
    <scope>NUCLEOTIDE SEQUENCE [LARGE SCALE GENOMIC DNA]</scope>
    <source>
        <strain evidence="12">IBCAS-2021</strain>
        <tissue evidence="12">Leaf</tissue>
    </source>
</reference>
<accession>A0AAV7F3X2</accession>
<evidence type="ECO:0000256" key="7">
    <source>
        <dbReference type="ARBA" id="ARBA00022989"/>
    </source>
</evidence>
<feature type="transmembrane region" description="Helical" evidence="10">
    <location>
        <begin position="196"/>
        <end position="220"/>
    </location>
</feature>
<evidence type="ECO:0000256" key="5">
    <source>
        <dbReference type="ARBA" id="ARBA00022847"/>
    </source>
</evidence>
<feature type="transmembrane region" description="Helical" evidence="10">
    <location>
        <begin position="287"/>
        <end position="305"/>
    </location>
</feature>
<dbReference type="GO" id="GO:0005886">
    <property type="term" value="C:plasma membrane"/>
    <property type="evidence" value="ECO:0007669"/>
    <property type="project" value="UniProtKB-SubCell"/>
</dbReference>
<feature type="domain" description="Amino acid transporter transmembrane" evidence="11">
    <location>
        <begin position="41"/>
        <end position="472"/>
    </location>
</feature>
<keyword evidence="7 10" id="KW-1133">Transmembrane helix</keyword>
<name>A0AAV7F3X2_ARIFI</name>
<keyword evidence="5" id="KW-0769">Symport</keyword>
<evidence type="ECO:0000256" key="3">
    <source>
        <dbReference type="ARBA" id="ARBA00022475"/>
    </source>
</evidence>